<name>A0A0F9NQK7_9ZZZZ</name>
<dbReference type="EMBL" id="LAZR01003264">
    <property type="protein sequence ID" value="KKN20214.1"/>
    <property type="molecule type" value="Genomic_DNA"/>
</dbReference>
<protein>
    <submittedName>
        <fullName evidence="1">Uncharacterized protein</fullName>
    </submittedName>
</protein>
<organism evidence="1">
    <name type="scientific">marine sediment metagenome</name>
    <dbReference type="NCBI Taxonomy" id="412755"/>
    <lineage>
        <taxon>unclassified sequences</taxon>
        <taxon>metagenomes</taxon>
        <taxon>ecological metagenomes</taxon>
    </lineage>
</organism>
<comment type="caution">
    <text evidence="1">The sequence shown here is derived from an EMBL/GenBank/DDBJ whole genome shotgun (WGS) entry which is preliminary data.</text>
</comment>
<accession>A0A0F9NQK7</accession>
<gene>
    <name evidence="1" type="ORF">LCGC14_0937960</name>
</gene>
<evidence type="ECO:0000313" key="1">
    <source>
        <dbReference type="EMBL" id="KKN20214.1"/>
    </source>
</evidence>
<proteinExistence type="predicted"/>
<reference evidence="1" key="1">
    <citation type="journal article" date="2015" name="Nature">
        <title>Complex archaea that bridge the gap between prokaryotes and eukaryotes.</title>
        <authorList>
            <person name="Spang A."/>
            <person name="Saw J.H."/>
            <person name="Jorgensen S.L."/>
            <person name="Zaremba-Niedzwiedzka K."/>
            <person name="Martijn J."/>
            <person name="Lind A.E."/>
            <person name="van Eijk R."/>
            <person name="Schleper C."/>
            <person name="Guy L."/>
            <person name="Ettema T.J."/>
        </authorList>
    </citation>
    <scope>NUCLEOTIDE SEQUENCE</scope>
</reference>
<dbReference type="AlphaFoldDB" id="A0A0F9NQK7"/>
<sequence length="63" mass="7067">MNFALLVKEETKYPVTYTIKQNGDKVIGNTKLKGGDLTENQIKQLYFSGYFTPSPAPSPLQDK</sequence>